<keyword evidence="2" id="KW-1185">Reference proteome</keyword>
<dbReference type="EMBL" id="VZDO01000009">
    <property type="protein sequence ID" value="KAB0679699.1"/>
    <property type="molecule type" value="Genomic_DNA"/>
</dbReference>
<dbReference type="Proteomes" id="UP000432089">
    <property type="component" value="Unassembled WGS sequence"/>
</dbReference>
<sequence>MGVNVVIDDALLAEATRVAGLESDSATIEEALRLLIANRRRQALENLRGMGWEGDLEAMREGRADHSGK</sequence>
<dbReference type="Pfam" id="PF09957">
    <property type="entry name" value="VapB_antitoxin"/>
    <property type="match status" value="1"/>
</dbReference>
<dbReference type="InterPro" id="IPR019239">
    <property type="entry name" value="VapB_antitoxin"/>
</dbReference>
<evidence type="ECO:0000313" key="1">
    <source>
        <dbReference type="EMBL" id="KAB0679699.1"/>
    </source>
</evidence>
<proteinExistence type="predicted"/>
<accession>A0A7V7PP63</accession>
<gene>
    <name evidence="1" type="ORF">F6X38_12850</name>
</gene>
<name>A0A7V7PP63_9HYPH</name>
<organism evidence="1 2">
    <name type="scientific">Plantimonas leprariae</name>
    <dbReference type="NCBI Taxonomy" id="2615207"/>
    <lineage>
        <taxon>Bacteria</taxon>
        <taxon>Pseudomonadati</taxon>
        <taxon>Pseudomonadota</taxon>
        <taxon>Alphaproteobacteria</taxon>
        <taxon>Hyphomicrobiales</taxon>
        <taxon>Aurantimonadaceae</taxon>
        <taxon>Plantimonas</taxon>
    </lineage>
</organism>
<dbReference type="RefSeq" id="WP_150970221.1">
    <property type="nucleotide sequence ID" value="NZ_VZDO01000009.1"/>
</dbReference>
<dbReference type="AlphaFoldDB" id="A0A7V7PP63"/>
<comment type="caution">
    <text evidence="1">The sequence shown here is derived from an EMBL/GenBank/DDBJ whole genome shotgun (WGS) entry which is preliminary data.</text>
</comment>
<reference evidence="1 2" key="1">
    <citation type="submission" date="2019-09" db="EMBL/GenBank/DDBJ databases">
        <title>YIM 132180 draft genome.</title>
        <authorList>
            <person name="Zhang K."/>
        </authorList>
    </citation>
    <scope>NUCLEOTIDE SEQUENCE [LARGE SCALE GENOMIC DNA]</scope>
    <source>
        <strain evidence="1 2">YIM 132180</strain>
    </source>
</reference>
<protein>
    <submittedName>
        <fullName evidence="1">Type II toxin-antitoxin system VapB family antitoxin</fullName>
    </submittedName>
</protein>
<evidence type="ECO:0000313" key="2">
    <source>
        <dbReference type="Proteomes" id="UP000432089"/>
    </source>
</evidence>